<dbReference type="InterPro" id="IPR050563">
    <property type="entry name" value="4-hydroxybenzoyl-CoA_TE"/>
</dbReference>
<dbReference type="SUPFAM" id="SSF54637">
    <property type="entry name" value="Thioesterase/thiol ester dehydrase-isomerase"/>
    <property type="match status" value="1"/>
</dbReference>
<dbReference type="CDD" id="cd00586">
    <property type="entry name" value="4HBT"/>
    <property type="match status" value="1"/>
</dbReference>
<organism evidence="4 6">
    <name type="scientific">Solemya velum gill symbiont</name>
    <dbReference type="NCBI Taxonomy" id="2340"/>
    <lineage>
        <taxon>Bacteria</taxon>
        <taxon>Pseudomonadati</taxon>
        <taxon>Pseudomonadota</taxon>
        <taxon>Gammaproteobacteria</taxon>
        <taxon>sulfur-oxidizing symbionts</taxon>
    </lineage>
</organism>
<dbReference type="PANTHER" id="PTHR31793:SF37">
    <property type="entry name" value="ACYL-COA THIOESTER HYDROLASE YBGC"/>
    <property type="match status" value="1"/>
</dbReference>
<dbReference type="FunFam" id="3.10.129.10:FF:000004">
    <property type="entry name" value="Tol-pal system-associated acyl-CoA thioesterase"/>
    <property type="match status" value="1"/>
</dbReference>
<dbReference type="OrthoDB" id="9808429at2"/>
<dbReference type="STRING" id="2340.JV46_27650"/>
<gene>
    <name evidence="5" type="ORF">BOV88_05660</name>
    <name evidence="4" type="ORF">JV46_27650</name>
</gene>
<dbReference type="EMBL" id="MPNX01000006">
    <property type="protein sequence ID" value="OOY35208.1"/>
    <property type="molecule type" value="Genomic_DNA"/>
</dbReference>
<sequence length="134" mass="15681">MNHYEWPVRVYYEDTDAGGVVYYANYLAYMERARTEWLRASGFENQRLMDEDGVVFAVRRASIEYLKPARLDDELTVHASVAQLKRASLLFKQEIRRGDELLCSGEILLVCVDTQSFRPTSIPDKIRDRIDRTR</sequence>
<evidence type="ECO:0000256" key="2">
    <source>
        <dbReference type="ARBA" id="ARBA00022801"/>
    </source>
</evidence>
<protein>
    <submittedName>
        <fullName evidence="4">Tol-pal system-associated acyl-CoA thioesterase</fullName>
    </submittedName>
</protein>
<evidence type="ECO:0000256" key="1">
    <source>
        <dbReference type="ARBA" id="ARBA00005953"/>
    </source>
</evidence>
<dbReference type="PATRIC" id="fig|2340.3.peg.2435"/>
<reference evidence="4 6" key="1">
    <citation type="journal article" date="2014" name="BMC Genomics">
        <title>The genome of the intracellular bacterium of the coastal bivalve, Solemya velum: a blueprint for thriving in and out of symbiosis.</title>
        <authorList>
            <person name="Dmytrenko O."/>
            <person name="Russell S.L."/>
            <person name="Loo W.T."/>
            <person name="Fontanez K.M."/>
            <person name="Liao L."/>
            <person name="Roeselers G."/>
            <person name="Sharma R."/>
            <person name="Stewart F.J."/>
            <person name="Newton I.L."/>
            <person name="Woyke T."/>
            <person name="Wu D."/>
            <person name="Lang J.M."/>
            <person name="Eisen J.A."/>
            <person name="Cavanaugh C.M."/>
        </authorList>
    </citation>
    <scope>NUCLEOTIDE SEQUENCE [LARGE SCALE GENOMIC DNA]</scope>
    <source>
        <strain evidence="4 6">WH</strain>
    </source>
</reference>
<dbReference type="NCBIfam" id="TIGR00051">
    <property type="entry name" value="YbgC/FadM family acyl-CoA thioesterase"/>
    <property type="match status" value="1"/>
</dbReference>
<dbReference type="eggNOG" id="COG0824">
    <property type="taxonomic scope" value="Bacteria"/>
</dbReference>
<dbReference type="EMBL" id="JRAA01000003">
    <property type="protein sequence ID" value="KHF24363.1"/>
    <property type="molecule type" value="Genomic_DNA"/>
</dbReference>
<proteinExistence type="inferred from homology"/>
<evidence type="ECO:0000313" key="4">
    <source>
        <dbReference type="EMBL" id="KHF24363.1"/>
    </source>
</evidence>
<dbReference type="Pfam" id="PF03061">
    <property type="entry name" value="4HBT"/>
    <property type="match status" value="1"/>
</dbReference>
<dbReference type="InterPro" id="IPR006684">
    <property type="entry name" value="YbgC/YbaW"/>
</dbReference>
<dbReference type="GeneID" id="86990332"/>
<dbReference type="PANTHER" id="PTHR31793">
    <property type="entry name" value="4-HYDROXYBENZOYL-COA THIOESTERASE FAMILY MEMBER"/>
    <property type="match status" value="1"/>
</dbReference>
<keyword evidence="6" id="KW-1185">Reference proteome</keyword>
<evidence type="ECO:0000313" key="6">
    <source>
        <dbReference type="Proteomes" id="UP000030856"/>
    </source>
</evidence>
<evidence type="ECO:0000313" key="7">
    <source>
        <dbReference type="Proteomes" id="UP000190962"/>
    </source>
</evidence>
<accession>A0A0B0H2G5</accession>
<dbReference type="Proteomes" id="UP000190962">
    <property type="component" value="Unassembled WGS sequence"/>
</dbReference>
<dbReference type="InterPro" id="IPR014166">
    <property type="entry name" value="Tol-Pal_acyl-CoA_thioesterase"/>
</dbReference>
<dbReference type="InterPro" id="IPR029069">
    <property type="entry name" value="HotDog_dom_sf"/>
</dbReference>
<dbReference type="NCBIfam" id="TIGR02799">
    <property type="entry name" value="thio_ybgC"/>
    <property type="match status" value="1"/>
</dbReference>
<comment type="similarity">
    <text evidence="1">Belongs to the 4-hydroxybenzoyl-CoA thioesterase family.</text>
</comment>
<dbReference type="Gene3D" id="3.10.129.10">
    <property type="entry name" value="Hotdog Thioesterase"/>
    <property type="match status" value="1"/>
</dbReference>
<feature type="domain" description="Thioesterase" evidence="3">
    <location>
        <begin position="18"/>
        <end position="103"/>
    </location>
</feature>
<dbReference type="Proteomes" id="UP000030856">
    <property type="component" value="Unassembled WGS sequence"/>
</dbReference>
<evidence type="ECO:0000259" key="3">
    <source>
        <dbReference type="Pfam" id="PF03061"/>
    </source>
</evidence>
<dbReference type="PIRSF" id="PIRSF003230">
    <property type="entry name" value="YbgC"/>
    <property type="match status" value="1"/>
</dbReference>
<dbReference type="AlphaFoldDB" id="A0A0B0H2G5"/>
<dbReference type="InterPro" id="IPR006683">
    <property type="entry name" value="Thioestr_dom"/>
</dbReference>
<dbReference type="RefSeq" id="WP_043118494.1">
    <property type="nucleotide sequence ID" value="NZ_JRAA01000003.1"/>
</dbReference>
<name>A0A0B0H2G5_SOVGS</name>
<comment type="caution">
    <text evidence="4">The sequence shown here is derived from an EMBL/GenBank/DDBJ whole genome shotgun (WGS) entry which is preliminary data.</text>
</comment>
<dbReference type="GO" id="GO:0047617">
    <property type="term" value="F:fatty acyl-CoA hydrolase activity"/>
    <property type="evidence" value="ECO:0007669"/>
    <property type="project" value="TreeGrafter"/>
</dbReference>
<evidence type="ECO:0000313" key="5">
    <source>
        <dbReference type="EMBL" id="OOY35208.1"/>
    </source>
</evidence>
<keyword evidence="2" id="KW-0378">Hydrolase</keyword>
<reference evidence="5 7" key="2">
    <citation type="submission" date="2016-11" db="EMBL/GenBank/DDBJ databases">
        <title>Mixed transmission modes and dynamic genome evolution in an obligate animal-bacterial symbiosis.</title>
        <authorList>
            <person name="Russell S.L."/>
            <person name="Corbett-Detig R.B."/>
            <person name="Cavanaugh C.M."/>
        </authorList>
    </citation>
    <scope>NUCLEOTIDE SEQUENCE [LARGE SCALE GENOMIC DNA]</scope>
    <source>
        <strain evidence="5">MA-KB16</strain>
    </source>
</reference>